<dbReference type="EMBL" id="JAKOGI010000453">
    <property type="protein sequence ID" value="KAJ8434771.1"/>
    <property type="molecule type" value="Genomic_DNA"/>
</dbReference>
<accession>A0A9Q1K0C8</accession>
<protein>
    <submittedName>
        <fullName evidence="2">Uncharacterized protein</fullName>
    </submittedName>
</protein>
<reference evidence="2" key="1">
    <citation type="submission" date="2022-04" db="EMBL/GenBank/DDBJ databases">
        <title>Carnegiea gigantea Genome sequencing and assembly v2.</title>
        <authorList>
            <person name="Copetti D."/>
            <person name="Sanderson M.J."/>
            <person name="Burquez A."/>
            <person name="Wojciechowski M.F."/>
        </authorList>
    </citation>
    <scope>NUCLEOTIDE SEQUENCE</scope>
    <source>
        <strain evidence="2">SGP5-SGP5p</strain>
        <tissue evidence="2">Aerial part</tissue>
    </source>
</reference>
<name>A0A9Q1K0C8_9CARY</name>
<evidence type="ECO:0000313" key="2">
    <source>
        <dbReference type="EMBL" id="KAJ8434771.1"/>
    </source>
</evidence>
<feature type="compositionally biased region" description="Polar residues" evidence="1">
    <location>
        <begin position="37"/>
        <end position="55"/>
    </location>
</feature>
<proteinExistence type="predicted"/>
<feature type="compositionally biased region" description="Polar residues" evidence="1">
    <location>
        <begin position="113"/>
        <end position="126"/>
    </location>
</feature>
<evidence type="ECO:0000313" key="3">
    <source>
        <dbReference type="Proteomes" id="UP001153076"/>
    </source>
</evidence>
<feature type="region of interest" description="Disordered" evidence="1">
    <location>
        <begin position="100"/>
        <end position="131"/>
    </location>
</feature>
<comment type="caution">
    <text evidence="2">The sequence shown here is derived from an EMBL/GenBank/DDBJ whole genome shotgun (WGS) entry which is preliminary data.</text>
</comment>
<dbReference type="AlphaFoldDB" id="A0A9Q1K0C8"/>
<evidence type="ECO:0000256" key="1">
    <source>
        <dbReference type="SAM" id="MobiDB-lite"/>
    </source>
</evidence>
<keyword evidence="3" id="KW-1185">Reference proteome</keyword>
<feature type="region of interest" description="Disordered" evidence="1">
    <location>
        <begin position="25"/>
        <end position="79"/>
    </location>
</feature>
<organism evidence="2 3">
    <name type="scientific">Carnegiea gigantea</name>
    <dbReference type="NCBI Taxonomy" id="171969"/>
    <lineage>
        <taxon>Eukaryota</taxon>
        <taxon>Viridiplantae</taxon>
        <taxon>Streptophyta</taxon>
        <taxon>Embryophyta</taxon>
        <taxon>Tracheophyta</taxon>
        <taxon>Spermatophyta</taxon>
        <taxon>Magnoliopsida</taxon>
        <taxon>eudicotyledons</taxon>
        <taxon>Gunneridae</taxon>
        <taxon>Pentapetalae</taxon>
        <taxon>Caryophyllales</taxon>
        <taxon>Cactineae</taxon>
        <taxon>Cactaceae</taxon>
        <taxon>Cactoideae</taxon>
        <taxon>Echinocereeae</taxon>
        <taxon>Carnegiea</taxon>
    </lineage>
</organism>
<sequence>MGVLAHSSTQVQSPFMEIIHIHQSKNGNRGGEFKSVPDQNRNNKSESFSKVSAMSSPKRKRTGRIEHSKAAGQDKSMGVLAHSSTQVQSPFMEIIHIHQSKNGNRGGEFKSVPDQNRNYKSESFSKGQDKSMGVLAHSSTQVQSSFMEIIHIHQSKNGNRGGEFKSVPNQIRNYKFESFSKDKNNS</sequence>
<dbReference type="Proteomes" id="UP001153076">
    <property type="component" value="Unassembled WGS sequence"/>
</dbReference>
<gene>
    <name evidence="2" type="ORF">Cgig2_008624</name>
</gene>